<proteinExistence type="predicted"/>
<gene>
    <name evidence="1" type="ORF">SDC9_157749</name>
</gene>
<accession>A0A645FD76</accession>
<dbReference type="EMBL" id="VSSQ01056610">
    <property type="protein sequence ID" value="MPN10454.1"/>
    <property type="molecule type" value="Genomic_DNA"/>
</dbReference>
<name>A0A645FD76_9ZZZZ</name>
<organism evidence="1">
    <name type="scientific">bioreactor metagenome</name>
    <dbReference type="NCBI Taxonomy" id="1076179"/>
    <lineage>
        <taxon>unclassified sequences</taxon>
        <taxon>metagenomes</taxon>
        <taxon>ecological metagenomes</taxon>
    </lineage>
</organism>
<comment type="caution">
    <text evidence="1">The sequence shown here is derived from an EMBL/GenBank/DDBJ whole genome shotgun (WGS) entry which is preliminary data.</text>
</comment>
<dbReference type="AlphaFoldDB" id="A0A645FD76"/>
<evidence type="ECO:0000313" key="1">
    <source>
        <dbReference type="EMBL" id="MPN10454.1"/>
    </source>
</evidence>
<sequence>MIDSGIGNILRGAGGFRVGRSVVHGDDLRLDFLCRAFIRRGLSAAEGEKQGDGCSKCQRTPGYGHVPIHTSSLVDCHDPLAAKAAFAFNPV</sequence>
<reference evidence="1" key="1">
    <citation type="submission" date="2019-08" db="EMBL/GenBank/DDBJ databases">
        <authorList>
            <person name="Kucharzyk K."/>
            <person name="Murdoch R.W."/>
            <person name="Higgins S."/>
            <person name="Loffler F."/>
        </authorList>
    </citation>
    <scope>NUCLEOTIDE SEQUENCE</scope>
</reference>
<protein>
    <submittedName>
        <fullName evidence="1">Uncharacterized protein</fullName>
    </submittedName>
</protein>